<evidence type="ECO:0000313" key="2">
    <source>
        <dbReference type="EMBL" id="KAL2828249.1"/>
    </source>
</evidence>
<keyword evidence="1" id="KW-1133">Transmembrane helix</keyword>
<feature type="transmembrane region" description="Helical" evidence="1">
    <location>
        <begin position="31"/>
        <end position="55"/>
    </location>
</feature>
<evidence type="ECO:0000313" key="3">
    <source>
        <dbReference type="Proteomes" id="UP001610335"/>
    </source>
</evidence>
<feature type="transmembrane region" description="Helical" evidence="1">
    <location>
        <begin position="87"/>
        <end position="108"/>
    </location>
</feature>
<accession>A0ABR4IKE4</accession>
<keyword evidence="3" id="KW-1185">Reference proteome</keyword>
<gene>
    <name evidence="2" type="ORF">BDW59DRAFT_143423</name>
</gene>
<keyword evidence="1" id="KW-0812">Transmembrane</keyword>
<comment type="caution">
    <text evidence="2">The sequence shown here is derived from an EMBL/GenBank/DDBJ whole genome shotgun (WGS) entry which is preliminary data.</text>
</comment>
<protein>
    <submittedName>
        <fullName evidence="2">Uncharacterized protein</fullName>
    </submittedName>
</protein>
<reference evidence="2 3" key="1">
    <citation type="submission" date="2024-07" db="EMBL/GenBank/DDBJ databases">
        <title>Section-level genome sequencing and comparative genomics of Aspergillus sections Usti and Cavernicolus.</title>
        <authorList>
            <consortium name="Lawrence Berkeley National Laboratory"/>
            <person name="Nybo J.L."/>
            <person name="Vesth T.C."/>
            <person name="Theobald S."/>
            <person name="Frisvad J.C."/>
            <person name="Larsen T.O."/>
            <person name="Kjaerboelling I."/>
            <person name="Rothschild-Mancinelli K."/>
            <person name="Lyhne E.K."/>
            <person name="Kogle M.E."/>
            <person name="Barry K."/>
            <person name="Clum A."/>
            <person name="Na H."/>
            <person name="Ledsgaard L."/>
            <person name="Lin J."/>
            <person name="Lipzen A."/>
            <person name="Kuo A."/>
            <person name="Riley R."/>
            <person name="Mondo S."/>
            <person name="LaButti K."/>
            <person name="Haridas S."/>
            <person name="Pangalinan J."/>
            <person name="Salamov A.A."/>
            <person name="Simmons B.A."/>
            <person name="Magnuson J.K."/>
            <person name="Chen J."/>
            <person name="Drula E."/>
            <person name="Henrissat B."/>
            <person name="Wiebenga A."/>
            <person name="Lubbers R.J."/>
            <person name="Gomes A.C."/>
            <person name="Makela M.R."/>
            <person name="Stajich J."/>
            <person name="Grigoriev I.V."/>
            <person name="Mortensen U.H."/>
            <person name="De vries R.P."/>
            <person name="Baker S.E."/>
            <person name="Andersen M.R."/>
        </authorList>
    </citation>
    <scope>NUCLEOTIDE SEQUENCE [LARGE SCALE GENOMIC DNA]</scope>
    <source>
        <strain evidence="2 3">CBS 600.67</strain>
    </source>
</reference>
<keyword evidence="1" id="KW-0472">Membrane</keyword>
<proteinExistence type="predicted"/>
<name>A0ABR4IKE4_9EURO</name>
<evidence type="ECO:0000256" key="1">
    <source>
        <dbReference type="SAM" id="Phobius"/>
    </source>
</evidence>
<dbReference type="EMBL" id="JBFXLS010000021">
    <property type="protein sequence ID" value="KAL2828249.1"/>
    <property type="molecule type" value="Genomic_DNA"/>
</dbReference>
<dbReference type="Proteomes" id="UP001610335">
    <property type="component" value="Unassembled WGS sequence"/>
</dbReference>
<organism evidence="2 3">
    <name type="scientific">Aspergillus cavernicola</name>
    <dbReference type="NCBI Taxonomy" id="176166"/>
    <lineage>
        <taxon>Eukaryota</taxon>
        <taxon>Fungi</taxon>
        <taxon>Dikarya</taxon>
        <taxon>Ascomycota</taxon>
        <taxon>Pezizomycotina</taxon>
        <taxon>Eurotiomycetes</taxon>
        <taxon>Eurotiomycetidae</taxon>
        <taxon>Eurotiales</taxon>
        <taxon>Aspergillaceae</taxon>
        <taxon>Aspergillus</taxon>
        <taxon>Aspergillus subgen. Nidulantes</taxon>
    </lineage>
</organism>
<sequence length="191" mass="21413">MIPAMNLIPISPSLSIIFSPIYYGVKGLVSALLTLSSLILTYPIYYAAFCAYFLLNLLLSPFVYLGLWVFWLVSLPFRILISFKALVIYLGVASLTGAGLGLLLYFLTTSTLDLLLNRFTRFSAAPRRKTWSEHRAIEGAKYTPPSDSDLSNNIWADWGWGLDASPLMKRGLLSETILEEESQESEFEPRS</sequence>